<evidence type="ECO:0000256" key="4">
    <source>
        <dbReference type="ARBA" id="ARBA00023125"/>
    </source>
</evidence>
<dbReference type="GO" id="GO:0003677">
    <property type="term" value="F:DNA binding"/>
    <property type="evidence" value="ECO:0007669"/>
    <property type="project" value="UniProtKB-UniRule"/>
</dbReference>
<sequence length="421" mass="46736">MAARKTVPARVEPASQAEPDFARQLVDKARAEGLSLVGPGGLLAGITRTVLESALDAELDEHLDDADGVDPGTSRRADIRNGHGEKTVQTDVGPVRIQVPRDRAGTFEPRIVPKHARRLTGFNDTIVSLYAKGLTTGEIEAHLADVYDATVSRELISKVTDAVLGEMEAWRQRPLDVVYATVFVDALIMKIRDGQVANRPVYVAVGVSLDGERGVLSMWAGTGGEGAKQWAAYLTELRNRGVQDVFMVCSDELKGMTDAIEQVWPLAVHQQCVVHLVRASLRYTNRKDWQKITPALPEIYTAPTVAAAEERFERFADDFGAQYPAVIRLWRQAWPQFVPFLDYDAEVRKVLYTTNTIESLNARFRQASRRRGHFPSEQAAMKVLYLVVREKRNGGSITGRIYGWAKALNALILAYGDRITH</sequence>
<organism evidence="8 9">
    <name type="scientific">Allocatelliglobosispora scoriae</name>
    <dbReference type="NCBI Taxonomy" id="643052"/>
    <lineage>
        <taxon>Bacteria</taxon>
        <taxon>Bacillati</taxon>
        <taxon>Actinomycetota</taxon>
        <taxon>Actinomycetes</taxon>
        <taxon>Micromonosporales</taxon>
        <taxon>Micromonosporaceae</taxon>
        <taxon>Allocatelliglobosispora</taxon>
    </lineage>
</organism>
<dbReference type="InterPro" id="IPR001207">
    <property type="entry name" value="Transposase_mutator"/>
</dbReference>
<evidence type="ECO:0000256" key="3">
    <source>
        <dbReference type="ARBA" id="ARBA00022578"/>
    </source>
</evidence>
<evidence type="ECO:0000313" key="8">
    <source>
        <dbReference type="EMBL" id="MBB5868560.1"/>
    </source>
</evidence>
<dbReference type="GO" id="GO:0004803">
    <property type="term" value="F:transposase activity"/>
    <property type="evidence" value="ECO:0007669"/>
    <property type="project" value="UniProtKB-UniRule"/>
</dbReference>
<dbReference type="RefSeq" id="WP_184834597.1">
    <property type="nucleotide sequence ID" value="NZ_JACHMN010000002.1"/>
</dbReference>
<evidence type="ECO:0000313" key="9">
    <source>
        <dbReference type="Proteomes" id="UP000587527"/>
    </source>
</evidence>
<dbReference type="PANTHER" id="PTHR33217:SF8">
    <property type="entry name" value="MUTATOR FAMILY TRANSPOSASE"/>
    <property type="match status" value="1"/>
</dbReference>
<dbReference type="GO" id="GO:0006313">
    <property type="term" value="P:DNA transposition"/>
    <property type="evidence" value="ECO:0007669"/>
    <property type="project" value="UniProtKB-UniRule"/>
</dbReference>
<comment type="similarity">
    <text evidence="2 6">Belongs to the transposase mutator family.</text>
</comment>
<protein>
    <recommendedName>
        <fullName evidence="6">Mutator family transposase</fullName>
    </recommendedName>
</protein>
<keyword evidence="5 6" id="KW-0233">DNA recombination</keyword>
<dbReference type="PANTHER" id="PTHR33217">
    <property type="entry name" value="TRANSPOSASE FOR INSERTION SEQUENCE ELEMENT IS1081"/>
    <property type="match status" value="1"/>
</dbReference>
<dbReference type="PROSITE" id="PS01007">
    <property type="entry name" value="TRANSPOSASE_MUTATOR"/>
    <property type="match status" value="1"/>
</dbReference>
<dbReference type="Pfam" id="PF00872">
    <property type="entry name" value="Transposase_mut"/>
    <property type="match status" value="1"/>
</dbReference>
<evidence type="ECO:0000256" key="7">
    <source>
        <dbReference type="SAM" id="MobiDB-lite"/>
    </source>
</evidence>
<reference evidence="8 9" key="1">
    <citation type="submission" date="2020-08" db="EMBL/GenBank/DDBJ databases">
        <title>Sequencing the genomes of 1000 actinobacteria strains.</title>
        <authorList>
            <person name="Klenk H.-P."/>
        </authorList>
    </citation>
    <scope>NUCLEOTIDE SEQUENCE [LARGE SCALE GENOMIC DNA]</scope>
    <source>
        <strain evidence="8 9">DSM 45362</strain>
    </source>
</reference>
<dbReference type="EMBL" id="JACHMN010000002">
    <property type="protein sequence ID" value="MBB5868560.1"/>
    <property type="molecule type" value="Genomic_DNA"/>
</dbReference>
<accession>A0A841BP21</accession>
<evidence type="ECO:0000256" key="5">
    <source>
        <dbReference type="ARBA" id="ARBA00023172"/>
    </source>
</evidence>
<comment type="function">
    <text evidence="1 6">Required for the transposition of the insertion element.</text>
</comment>
<feature type="region of interest" description="Disordered" evidence="7">
    <location>
        <begin position="63"/>
        <end position="87"/>
    </location>
</feature>
<feature type="compositionally biased region" description="Basic and acidic residues" evidence="7">
    <location>
        <begin position="73"/>
        <end position="87"/>
    </location>
</feature>
<keyword evidence="3 6" id="KW-0815">Transposition</keyword>
<dbReference type="Proteomes" id="UP000587527">
    <property type="component" value="Unassembled WGS sequence"/>
</dbReference>
<gene>
    <name evidence="8" type="ORF">F4553_001939</name>
</gene>
<evidence type="ECO:0000256" key="1">
    <source>
        <dbReference type="ARBA" id="ARBA00002190"/>
    </source>
</evidence>
<name>A0A841BP21_9ACTN</name>
<keyword evidence="9" id="KW-1185">Reference proteome</keyword>
<keyword evidence="6" id="KW-0814">Transposable element</keyword>
<evidence type="ECO:0000256" key="6">
    <source>
        <dbReference type="RuleBase" id="RU365089"/>
    </source>
</evidence>
<dbReference type="NCBIfam" id="NF033543">
    <property type="entry name" value="transpos_IS256"/>
    <property type="match status" value="1"/>
</dbReference>
<comment type="caution">
    <text evidence="8">The sequence shown here is derived from an EMBL/GenBank/DDBJ whole genome shotgun (WGS) entry which is preliminary data.</text>
</comment>
<proteinExistence type="inferred from homology"/>
<dbReference type="AlphaFoldDB" id="A0A841BP21"/>
<evidence type="ECO:0000256" key="2">
    <source>
        <dbReference type="ARBA" id="ARBA00010961"/>
    </source>
</evidence>
<keyword evidence="4 6" id="KW-0238">DNA-binding</keyword>